<dbReference type="Pfam" id="PF00069">
    <property type="entry name" value="Pkinase"/>
    <property type="match status" value="1"/>
</dbReference>
<evidence type="ECO:0000256" key="3">
    <source>
        <dbReference type="SAM" id="MobiDB-lite"/>
    </source>
</evidence>
<evidence type="ECO:0000256" key="1">
    <source>
        <dbReference type="ARBA" id="ARBA00022741"/>
    </source>
</evidence>
<dbReference type="Proteomes" id="UP000186955">
    <property type="component" value="Unassembled WGS sequence"/>
</dbReference>
<accession>A0A1Q5TL10</accession>
<dbReference type="InterPro" id="IPR008271">
    <property type="entry name" value="Ser/Thr_kinase_AS"/>
</dbReference>
<evidence type="ECO:0000256" key="2">
    <source>
        <dbReference type="ARBA" id="ARBA00022840"/>
    </source>
</evidence>
<gene>
    <name evidence="5" type="ORF">PENSUB_7489</name>
</gene>
<reference evidence="5 6" key="1">
    <citation type="submission" date="2016-10" db="EMBL/GenBank/DDBJ databases">
        <title>Genome sequence of the ascomycete fungus Penicillium subrubescens.</title>
        <authorList>
            <person name="De Vries R.P."/>
            <person name="Peng M."/>
            <person name="Dilokpimol A."/>
            <person name="Hilden K."/>
            <person name="Makela M.R."/>
            <person name="Grigoriev I."/>
            <person name="Riley R."/>
            <person name="Granchi Z."/>
        </authorList>
    </citation>
    <scope>NUCLEOTIDE SEQUENCE [LARGE SCALE GENOMIC DNA]</scope>
    <source>
        <strain evidence="5 6">CBS 132785</strain>
    </source>
</reference>
<dbReference type="PROSITE" id="PS00108">
    <property type="entry name" value="PROTEIN_KINASE_ST"/>
    <property type="match status" value="1"/>
</dbReference>
<dbReference type="STRING" id="1316194.A0A1Q5TL10"/>
<dbReference type="PANTHER" id="PTHR24346">
    <property type="entry name" value="MAP/MICROTUBULE AFFINITY-REGULATING KINASE"/>
    <property type="match status" value="1"/>
</dbReference>
<name>A0A1Q5TL10_9EURO</name>
<feature type="region of interest" description="Disordered" evidence="3">
    <location>
        <begin position="209"/>
        <end position="239"/>
    </location>
</feature>
<protein>
    <submittedName>
        <fullName evidence="5">Negative regulator of sexual conjugation and meiosis</fullName>
    </submittedName>
</protein>
<dbReference type="GO" id="GO:0035556">
    <property type="term" value="P:intracellular signal transduction"/>
    <property type="evidence" value="ECO:0007669"/>
    <property type="project" value="TreeGrafter"/>
</dbReference>
<dbReference type="InterPro" id="IPR000719">
    <property type="entry name" value="Prot_kinase_dom"/>
</dbReference>
<dbReference type="PANTHER" id="PTHR24346:SF75">
    <property type="entry name" value="AURORA KINASE"/>
    <property type="match status" value="1"/>
</dbReference>
<keyword evidence="1" id="KW-0547">Nucleotide-binding</keyword>
<feature type="compositionally biased region" description="Polar residues" evidence="3">
    <location>
        <begin position="226"/>
        <end position="238"/>
    </location>
</feature>
<keyword evidence="6" id="KW-1185">Reference proteome</keyword>
<dbReference type="EMBL" id="MNBE01000642">
    <property type="protein sequence ID" value="OKP00908.1"/>
    <property type="molecule type" value="Genomic_DNA"/>
</dbReference>
<dbReference type="InterPro" id="IPR013087">
    <property type="entry name" value="Znf_C2H2_type"/>
</dbReference>
<dbReference type="GO" id="GO:0004674">
    <property type="term" value="F:protein serine/threonine kinase activity"/>
    <property type="evidence" value="ECO:0007669"/>
    <property type="project" value="TreeGrafter"/>
</dbReference>
<sequence length="912" mass="102371">MAEPSTIFEAATACRLLLRTATTTPRLMQEEWAENRLADFNLWAMGAGATSTMRASLDHRLRANPEAHTILLNLLLMLKILIQKCIDGAREIEDPTANLSSGQLARMKNVEDSLNQLTRLTIAIRKAGTRSRLQKADSSFDPDSPHIRSLRRHLEVLLLVRPDEHGNSDYSEQQLDPIRLSPIQFRLIEANLKRRNRFLYAQRHAQKLEGNLGHTKNTPRGKEASGKQSQRSAVNPLSQGGVALVRDDARAQSTTSATHVDDAIEIPPEQIPRSATTVVSVTSFRITYPKPPRFHDRQMLFTCPCCCQSLSVAIGRGNRWKKHLMGDILPYTCIVEECSRTDTFHMNKEAWLIHMNEEHGGTMQWVCHACSQKNIYATFGKSDDFTAHLEQQHGKGIKPGQIPMLLSSWRRKVPFKISACPLCSLQSDDQTALLDHTAEHIHSFSLRSLPWAPRERLEEDNDDQHNDDDDKEEKDGKYFKDHAYFDINSCWSEPSASSPRGSQLATDLESIAGSDSTASFHSVHEQRQQLTEGLLNQMPQELLGQVGTTDWLDSLAIDSDPEDRLGLILGNQFRLTSILGVGAYIVVYHALDMDTHSVSYAIKALSKIGKDARQLKFLQEEVRLNHEVNSHPNIVSLLRIVDAVDCLYLVFEYFPEGDLFANITEKGRFVGNDVLVKHAFLQILDAVQHCHSLGIYHRDLKPENILLADEGMTIKLGEFSLATRETSTSDFGCGSLFYMSPECQNPDPPPGSTYLSGPNDVWSLGVILVNLTCGRNPWKRACSEDATFRAYSKDPFFLRTILPFTFEMVVILSRIFVLDPSKRITIPELRSLIVDCTGFTEVPMPPQYKASRQPQTLAQNLEEPLQTLSLSPEDSVLEMPPDNPNHMLATSPLPSTAEDEDNTSIFQDGWGL</sequence>
<comment type="caution">
    <text evidence="5">The sequence shown here is derived from an EMBL/GenBank/DDBJ whole genome shotgun (WGS) entry which is preliminary data.</text>
</comment>
<dbReference type="InterPro" id="IPR011009">
    <property type="entry name" value="Kinase-like_dom_sf"/>
</dbReference>
<evidence type="ECO:0000313" key="6">
    <source>
        <dbReference type="Proteomes" id="UP000186955"/>
    </source>
</evidence>
<feature type="region of interest" description="Disordered" evidence="3">
    <location>
        <begin position="873"/>
        <end position="912"/>
    </location>
</feature>
<dbReference type="SMART" id="SM00355">
    <property type="entry name" value="ZnF_C2H2"/>
    <property type="match status" value="3"/>
</dbReference>
<dbReference type="Gene3D" id="1.10.510.10">
    <property type="entry name" value="Transferase(Phosphotransferase) domain 1"/>
    <property type="match status" value="1"/>
</dbReference>
<organism evidence="5 6">
    <name type="scientific">Penicillium subrubescens</name>
    <dbReference type="NCBI Taxonomy" id="1316194"/>
    <lineage>
        <taxon>Eukaryota</taxon>
        <taxon>Fungi</taxon>
        <taxon>Dikarya</taxon>
        <taxon>Ascomycota</taxon>
        <taxon>Pezizomycotina</taxon>
        <taxon>Eurotiomycetes</taxon>
        <taxon>Eurotiomycetidae</taxon>
        <taxon>Eurotiales</taxon>
        <taxon>Aspergillaceae</taxon>
        <taxon>Penicillium</taxon>
    </lineage>
</organism>
<dbReference type="SUPFAM" id="SSF56112">
    <property type="entry name" value="Protein kinase-like (PK-like)"/>
    <property type="match status" value="1"/>
</dbReference>
<dbReference type="AlphaFoldDB" id="A0A1Q5TL10"/>
<dbReference type="SMART" id="SM00220">
    <property type="entry name" value="S_TKc"/>
    <property type="match status" value="1"/>
</dbReference>
<feature type="domain" description="Protein kinase" evidence="4">
    <location>
        <begin position="573"/>
        <end position="833"/>
    </location>
</feature>
<keyword evidence="2" id="KW-0067">ATP-binding</keyword>
<dbReference type="GO" id="GO:0005737">
    <property type="term" value="C:cytoplasm"/>
    <property type="evidence" value="ECO:0007669"/>
    <property type="project" value="TreeGrafter"/>
</dbReference>
<dbReference type="PROSITE" id="PS50011">
    <property type="entry name" value="PROTEIN_KINASE_DOM"/>
    <property type="match status" value="1"/>
</dbReference>
<evidence type="ECO:0000259" key="4">
    <source>
        <dbReference type="PROSITE" id="PS50011"/>
    </source>
</evidence>
<evidence type="ECO:0000313" key="5">
    <source>
        <dbReference type="EMBL" id="OKP00908.1"/>
    </source>
</evidence>
<dbReference type="GO" id="GO:0005524">
    <property type="term" value="F:ATP binding"/>
    <property type="evidence" value="ECO:0007669"/>
    <property type="project" value="UniProtKB-KW"/>
</dbReference>
<proteinExistence type="predicted"/>